<dbReference type="VEuPathDB" id="FungiDB:jhhlp_002450"/>
<dbReference type="InParanoid" id="A0A2N3NE44"/>
<evidence type="ECO:0000313" key="12">
    <source>
        <dbReference type="Proteomes" id="UP000233524"/>
    </source>
</evidence>
<reference evidence="11 12" key="1">
    <citation type="journal article" date="2017" name="G3 (Bethesda)">
        <title>First Draft Genome Sequence of the Pathogenic Fungus Lomentospora prolificans (Formerly Scedosporium prolificans).</title>
        <authorList>
            <person name="Luo R."/>
            <person name="Zimin A."/>
            <person name="Workman R."/>
            <person name="Fan Y."/>
            <person name="Pertea G."/>
            <person name="Grossman N."/>
            <person name="Wear M.P."/>
            <person name="Jia B."/>
            <person name="Miller H."/>
            <person name="Casadevall A."/>
            <person name="Timp W."/>
            <person name="Zhang S.X."/>
            <person name="Salzberg S.L."/>
        </authorList>
    </citation>
    <scope>NUCLEOTIDE SEQUENCE [LARGE SCALE GENOMIC DNA]</scope>
    <source>
        <strain evidence="11 12">JHH-5317</strain>
    </source>
</reference>
<dbReference type="PANTHER" id="PTHR12961">
    <property type="entry name" value="CONSERVED OLIGOMERIC GOLGI COMPLEX COMPONENT 2"/>
    <property type="match status" value="1"/>
</dbReference>
<protein>
    <recommendedName>
        <fullName evidence="3">Conserved oligomeric Golgi complex subunit 2</fullName>
    </recommendedName>
    <alternativeName>
        <fullName evidence="8">Component of oligomeric Golgi complex 2</fullName>
    </alternativeName>
</protein>
<keyword evidence="7" id="KW-0472">Membrane</keyword>
<feature type="region of interest" description="Disordered" evidence="9">
    <location>
        <begin position="1"/>
        <end position="31"/>
    </location>
</feature>
<evidence type="ECO:0000256" key="1">
    <source>
        <dbReference type="ARBA" id="ARBA00004395"/>
    </source>
</evidence>
<keyword evidence="6" id="KW-0333">Golgi apparatus</keyword>
<feature type="region of interest" description="Disordered" evidence="9">
    <location>
        <begin position="173"/>
        <end position="201"/>
    </location>
</feature>
<dbReference type="STRING" id="41688.A0A2N3NE44"/>
<evidence type="ECO:0000256" key="7">
    <source>
        <dbReference type="ARBA" id="ARBA00023136"/>
    </source>
</evidence>
<comment type="similarity">
    <text evidence="2">Belongs to the COG2 family.</text>
</comment>
<sequence>MTSHGASRDFNLPSSSSSDDEDAPLPFPTALPRSDFLTKDFQAAEYLSSLPQRHQTLEDLRTDLRERSSAISAELLELVNNNYTAFLSLGNELSGGNEKVEDIKVALLGFRRAVEEVKSRVNARGQEAEKLNTELGETRSQIEIGRCMLELDERISDLEHLLTIGSASVNPQNDAVTGLFDSSDEDEDDNEDEDDADLDPLLSTGPAKLSALVRHLIVIERLADTVGRETPFVIRAEERIFRCRNTLLIDLGNALKEAKASGPRAQSRLLKYLGLYRNLGAGQEAVAALRTSK</sequence>
<dbReference type="PANTHER" id="PTHR12961:SF0">
    <property type="entry name" value="CONSERVED OLIGOMERIC GOLGI COMPLEX SUBUNIT 2"/>
    <property type="match status" value="1"/>
</dbReference>
<dbReference type="AlphaFoldDB" id="A0A2N3NE44"/>
<organism evidence="11 12">
    <name type="scientific">Lomentospora prolificans</name>
    <dbReference type="NCBI Taxonomy" id="41688"/>
    <lineage>
        <taxon>Eukaryota</taxon>
        <taxon>Fungi</taxon>
        <taxon>Dikarya</taxon>
        <taxon>Ascomycota</taxon>
        <taxon>Pezizomycotina</taxon>
        <taxon>Sordariomycetes</taxon>
        <taxon>Hypocreomycetidae</taxon>
        <taxon>Microascales</taxon>
        <taxon>Microascaceae</taxon>
        <taxon>Lomentospora</taxon>
    </lineage>
</organism>
<dbReference type="InterPro" id="IPR009316">
    <property type="entry name" value="COG2"/>
</dbReference>
<keyword evidence="5" id="KW-0653">Protein transport</keyword>
<dbReference type="GO" id="GO:0007030">
    <property type="term" value="P:Golgi organization"/>
    <property type="evidence" value="ECO:0007669"/>
    <property type="project" value="InterPro"/>
</dbReference>
<evidence type="ECO:0000256" key="2">
    <source>
        <dbReference type="ARBA" id="ARBA00007603"/>
    </source>
</evidence>
<proteinExistence type="inferred from homology"/>
<evidence type="ECO:0000256" key="9">
    <source>
        <dbReference type="SAM" id="MobiDB-lite"/>
    </source>
</evidence>
<comment type="caution">
    <text evidence="11">The sequence shown here is derived from an EMBL/GenBank/DDBJ whole genome shotgun (WGS) entry which is preliminary data.</text>
</comment>
<dbReference type="GO" id="GO:0015031">
    <property type="term" value="P:protein transport"/>
    <property type="evidence" value="ECO:0007669"/>
    <property type="project" value="UniProtKB-KW"/>
</dbReference>
<evidence type="ECO:0000256" key="3">
    <source>
        <dbReference type="ARBA" id="ARBA00020977"/>
    </source>
</evidence>
<dbReference type="InterPro" id="IPR024602">
    <property type="entry name" value="COG_su2_N"/>
</dbReference>
<keyword evidence="12" id="KW-1185">Reference proteome</keyword>
<feature type="compositionally biased region" description="Acidic residues" evidence="9">
    <location>
        <begin position="182"/>
        <end position="198"/>
    </location>
</feature>
<keyword evidence="4" id="KW-0813">Transport</keyword>
<dbReference type="GO" id="GO:0006891">
    <property type="term" value="P:intra-Golgi vesicle-mediated transport"/>
    <property type="evidence" value="ECO:0007669"/>
    <property type="project" value="TreeGrafter"/>
</dbReference>
<dbReference type="Proteomes" id="UP000233524">
    <property type="component" value="Unassembled WGS sequence"/>
</dbReference>
<evidence type="ECO:0000313" key="11">
    <source>
        <dbReference type="EMBL" id="PKS10694.1"/>
    </source>
</evidence>
<comment type="subcellular location">
    <subcellularLocation>
        <location evidence="1">Golgi apparatus membrane</location>
        <topology evidence="1">Peripheral membrane protein</topology>
    </subcellularLocation>
</comment>
<dbReference type="OrthoDB" id="332281at2759"/>
<evidence type="ECO:0000256" key="8">
    <source>
        <dbReference type="ARBA" id="ARBA00031344"/>
    </source>
</evidence>
<evidence type="ECO:0000259" key="10">
    <source>
        <dbReference type="Pfam" id="PF06148"/>
    </source>
</evidence>
<dbReference type="GO" id="GO:0000139">
    <property type="term" value="C:Golgi membrane"/>
    <property type="evidence" value="ECO:0007669"/>
    <property type="project" value="UniProtKB-SubCell"/>
</dbReference>
<name>A0A2N3NE44_9PEZI</name>
<accession>A0A2N3NE44</accession>
<dbReference type="GO" id="GO:0017119">
    <property type="term" value="C:Golgi transport complex"/>
    <property type="evidence" value="ECO:0007669"/>
    <property type="project" value="TreeGrafter"/>
</dbReference>
<feature type="domain" description="Conserved oligomeric Golgi complex subunit 2 N-terminal" evidence="10">
    <location>
        <begin position="33"/>
        <end position="103"/>
    </location>
</feature>
<dbReference type="EMBL" id="NLAX01000008">
    <property type="protein sequence ID" value="PKS10694.1"/>
    <property type="molecule type" value="Genomic_DNA"/>
</dbReference>
<evidence type="ECO:0000256" key="6">
    <source>
        <dbReference type="ARBA" id="ARBA00023034"/>
    </source>
</evidence>
<evidence type="ECO:0000256" key="4">
    <source>
        <dbReference type="ARBA" id="ARBA00022448"/>
    </source>
</evidence>
<gene>
    <name evidence="11" type="ORF">jhhlp_002450</name>
</gene>
<evidence type="ECO:0000256" key="5">
    <source>
        <dbReference type="ARBA" id="ARBA00022927"/>
    </source>
</evidence>
<dbReference type="Pfam" id="PF06148">
    <property type="entry name" value="COG2_N"/>
    <property type="match status" value="1"/>
</dbReference>